<dbReference type="EMBL" id="WMIB01000002">
    <property type="protein sequence ID" value="MTH52672.1"/>
    <property type="molecule type" value="Genomic_DNA"/>
</dbReference>
<comment type="caution">
    <text evidence="2">The sequence shown here is derived from an EMBL/GenBank/DDBJ whole genome shotgun (WGS) entry which is preliminary data.</text>
</comment>
<dbReference type="AlphaFoldDB" id="A0A7X2S3F6"/>
<dbReference type="SUPFAM" id="SSF52402">
    <property type="entry name" value="Adenine nucleotide alpha hydrolases-like"/>
    <property type="match status" value="1"/>
</dbReference>
<feature type="domain" description="Diphthamide synthase" evidence="1">
    <location>
        <begin position="3"/>
        <end position="120"/>
    </location>
</feature>
<protein>
    <recommendedName>
        <fullName evidence="1">Diphthamide synthase domain-containing protein</fullName>
    </recommendedName>
</protein>
<dbReference type="InterPro" id="IPR014729">
    <property type="entry name" value="Rossmann-like_a/b/a_fold"/>
</dbReference>
<evidence type="ECO:0000313" key="3">
    <source>
        <dbReference type="Proteomes" id="UP000434639"/>
    </source>
</evidence>
<sequence length="120" mass="13600">MKKTIVSWSGGKDSAIMLERLTASKNHSVMELFTSISAETGRVPFHGIPHALLEQQAASLDFPIRFVKLPPSPVNKEYEEHMKDFLKLCKKNGAEAISYGDLFQEDIRKYREQLTEECGL</sequence>
<dbReference type="Pfam" id="PF01902">
    <property type="entry name" value="Diphthami_syn_2"/>
    <property type="match status" value="1"/>
</dbReference>
<accession>A0A7X2S3F6</accession>
<organism evidence="2 3">
    <name type="scientific">Metabacillus mangrovi</name>
    <dbReference type="NCBI Taxonomy" id="1491830"/>
    <lineage>
        <taxon>Bacteria</taxon>
        <taxon>Bacillati</taxon>
        <taxon>Bacillota</taxon>
        <taxon>Bacilli</taxon>
        <taxon>Bacillales</taxon>
        <taxon>Bacillaceae</taxon>
        <taxon>Metabacillus</taxon>
    </lineage>
</organism>
<dbReference type="InterPro" id="IPR002761">
    <property type="entry name" value="Diphthami_syn_dom"/>
</dbReference>
<dbReference type="OrthoDB" id="3572539at2"/>
<name>A0A7X2S3F6_9BACI</name>
<dbReference type="Gene3D" id="3.40.50.620">
    <property type="entry name" value="HUPs"/>
    <property type="match status" value="1"/>
</dbReference>
<reference evidence="2 3" key="1">
    <citation type="journal article" date="2017" name="Int. J. Syst. Evol. Microbiol.">
        <title>Bacillus mangrovi sp. nov., isolated from a sediment sample from a mangrove forest.</title>
        <authorList>
            <person name="Gupta V."/>
            <person name="Singh P.K."/>
            <person name="Korpole S."/>
            <person name="Tanuku N.R.S."/>
            <person name="Pinnaka A.K."/>
        </authorList>
    </citation>
    <scope>NUCLEOTIDE SEQUENCE [LARGE SCALE GENOMIC DNA]</scope>
    <source>
        <strain evidence="2 3">KCTC 33872</strain>
    </source>
</reference>
<evidence type="ECO:0000259" key="1">
    <source>
        <dbReference type="Pfam" id="PF01902"/>
    </source>
</evidence>
<proteinExistence type="predicted"/>
<gene>
    <name evidence="2" type="ORF">GKZ89_04565</name>
</gene>
<dbReference type="Proteomes" id="UP000434639">
    <property type="component" value="Unassembled WGS sequence"/>
</dbReference>
<evidence type="ECO:0000313" key="2">
    <source>
        <dbReference type="EMBL" id="MTH52672.1"/>
    </source>
</evidence>
<keyword evidence="3" id="KW-1185">Reference proteome</keyword>